<evidence type="ECO:0000256" key="9">
    <source>
        <dbReference type="PROSITE-ProRule" id="PRU00284"/>
    </source>
</evidence>
<dbReference type="InterPro" id="IPR004089">
    <property type="entry name" value="MCPsignal_dom"/>
</dbReference>
<evidence type="ECO:0000256" key="5">
    <source>
        <dbReference type="ARBA" id="ARBA00022989"/>
    </source>
</evidence>
<proteinExistence type="inferred from homology"/>
<dbReference type="Proteomes" id="UP000182783">
    <property type="component" value="Unassembled WGS sequence"/>
</dbReference>
<evidence type="ECO:0000256" key="8">
    <source>
        <dbReference type="ARBA" id="ARBA00029447"/>
    </source>
</evidence>
<feature type="domain" description="HAMP" evidence="12">
    <location>
        <begin position="311"/>
        <end position="363"/>
    </location>
</feature>
<name>A0A1G9Y718_9BACL</name>
<dbReference type="SUPFAM" id="SSF103190">
    <property type="entry name" value="Sensory domain-like"/>
    <property type="match status" value="1"/>
</dbReference>
<dbReference type="InterPro" id="IPR029151">
    <property type="entry name" value="Sensor-like_sf"/>
</dbReference>
<accession>A0A1G9Y718</accession>
<evidence type="ECO:0000259" key="12">
    <source>
        <dbReference type="PROSITE" id="PS50885"/>
    </source>
</evidence>
<keyword evidence="4 10" id="KW-0812">Transmembrane</keyword>
<reference evidence="13 14" key="1">
    <citation type="submission" date="2016-10" db="EMBL/GenBank/DDBJ databases">
        <authorList>
            <person name="de Groot N.N."/>
        </authorList>
    </citation>
    <scope>NUCLEOTIDE SEQUENCE [LARGE SCALE GENOMIC DNA]</scope>
    <source>
        <strain evidence="13 14">CGMCC 1.10239</strain>
    </source>
</reference>
<dbReference type="PROSITE" id="PS50111">
    <property type="entry name" value="CHEMOTAXIS_TRANSDUC_2"/>
    <property type="match status" value="1"/>
</dbReference>
<dbReference type="RefSeq" id="WP_062521466.1">
    <property type="nucleotide sequence ID" value="NZ_CP048429.1"/>
</dbReference>
<evidence type="ECO:0000256" key="3">
    <source>
        <dbReference type="ARBA" id="ARBA00022500"/>
    </source>
</evidence>
<dbReference type="InterPro" id="IPR033479">
    <property type="entry name" value="dCache_1"/>
</dbReference>
<dbReference type="Pfam" id="PF00672">
    <property type="entry name" value="HAMP"/>
    <property type="match status" value="1"/>
</dbReference>
<sequence length="674" mass="72123">MKLSLSLKVKISILLFLIISVPLAISGIISYNLASNTLQQTIEEELRDTTASAAKAVDSELEAVGSYLNIASKNDTLAAFAANPAGEAAKQLAYAYISGIQQDHAKQLESLMIAGTDGQVLLTSSPENPGLSIQDRDYFQQALQGKEAISEVLFSKESNQHIVAIARPLQQNGQVTGVLIGTVMFNSLSSPVAEVKIGDSGYGYMIDRTGLIVYHPEQGKILKETLDGNSNKELNALVQVMKSGKASDGFYTYEGVHKYMSFQPAGNWVVATTANVQDYMAPATEIRNTTLIIIIAFILIALLVAYFFTTRNIVNPIIKLEQAMSRAGEGNLTVHTSIRSGDELQELSEAFNTMIDKQKAIIEKVRAGSVSLTSMSEEMAASSEEISASIEEISSSTQEIAAGAENNNQSVVNASQVLVQLSSLVQMAQSKAAATSGNADVTNQAAQRGRAQVMDTVEAMNTISSSTLETEEQLRAVSELSDQVSTIIGTINAIAQQTNLLALNAAIEAARAGEHGRGFSVVAEEVRKLSDETHRQATEISALVSDMVSRITQAVDSMRGATEAVEGGVRVVTETDHAFVHIINSVELITDSVKEILDITQDEVATSDQIIKLIDSMGTISELAAINSENVSSATEEQAATVTNFAASAQEVSAMANELEILVEKFIIRGEQVE</sequence>
<keyword evidence="2" id="KW-1003">Cell membrane</keyword>
<dbReference type="PANTHER" id="PTHR32089">
    <property type="entry name" value="METHYL-ACCEPTING CHEMOTAXIS PROTEIN MCPB"/>
    <property type="match status" value="1"/>
</dbReference>
<dbReference type="CDD" id="cd12914">
    <property type="entry name" value="PDC1_DGC_like"/>
    <property type="match status" value="1"/>
</dbReference>
<evidence type="ECO:0000259" key="11">
    <source>
        <dbReference type="PROSITE" id="PS50111"/>
    </source>
</evidence>
<comment type="similarity">
    <text evidence="8">Belongs to the methyl-accepting chemotaxis (MCP) protein family.</text>
</comment>
<dbReference type="Gene3D" id="6.10.340.10">
    <property type="match status" value="1"/>
</dbReference>
<dbReference type="PROSITE" id="PS50885">
    <property type="entry name" value="HAMP"/>
    <property type="match status" value="1"/>
</dbReference>
<keyword evidence="3" id="KW-0145">Chemotaxis</keyword>
<feature type="transmembrane region" description="Helical" evidence="10">
    <location>
        <begin position="290"/>
        <end position="309"/>
    </location>
</feature>
<evidence type="ECO:0000256" key="2">
    <source>
        <dbReference type="ARBA" id="ARBA00022475"/>
    </source>
</evidence>
<keyword evidence="7 9" id="KW-0807">Transducer</keyword>
<dbReference type="SMART" id="SM00283">
    <property type="entry name" value="MA"/>
    <property type="match status" value="1"/>
</dbReference>
<evidence type="ECO:0000313" key="13">
    <source>
        <dbReference type="EMBL" id="SDN04887.1"/>
    </source>
</evidence>
<dbReference type="AlphaFoldDB" id="A0A1G9Y718"/>
<dbReference type="Gene3D" id="1.10.287.950">
    <property type="entry name" value="Methyl-accepting chemotaxis protein"/>
    <property type="match status" value="1"/>
</dbReference>
<feature type="transmembrane region" description="Helical" evidence="10">
    <location>
        <begin position="12"/>
        <end position="34"/>
    </location>
</feature>
<dbReference type="Gene3D" id="3.30.450.20">
    <property type="entry name" value="PAS domain"/>
    <property type="match status" value="1"/>
</dbReference>
<dbReference type="Pfam" id="PF02743">
    <property type="entry name" value="dCache_1"/>
    <property type="match status" value="1"/>
</dbReference>
<comment type="subcellular location">
    <subcellularLocation>
        <location evidence="1">Cell membrane</location>
        <topology evidence="1">Multi-pass membrane protein</topology>
    </subcellularLocation>
</comment>
<gene>
    <name evidence="13" type="ORF">SAMN05216191_12531</name>
</gene>
<dbReference type="EMBL" id="FNGM01000025">
    <property type="protein sequence ID" value="SDN04887.1"/>
    <property type="molecule type" value="Genomic_DNA"/>
</dbReference>
<evidence type="ECO:0000256" key="10">
    <source>
        <dbReference type="SAM" id="Phobius"/>
    </source>
</evidence>
<dbReference type="OrthoDB" id="243053at2"/>
<dbReference type="GO" id="GO:0005886">
    <property type="term" value="C:plasma membrane"/>
    <property type="evidence" value="ECO:0007669"/>
    <property type="project" value="UniProtKB-SubCell"/>
</dbReference>
<evidence type="ECO:0000256" key="6">
    <source>
        <dbReference type="ARBA" id="ARBA00023136"/>
    </source>
</evidence>
<dbReference type="CDD" id="cd12912">
    <property type="entry name" value="PDC2_MCP_like"/>
    <property type="match status" value="1"/>
</dbReference>
<keyword evidence="5 10" id="KW-1133">Transmembrane helix</keyword>
<feature type="domain" description="Methyl-accepting transducer" evidence="11">
    <location>
        <begin position="382"/>
        <end position="618"/>
    </location>
</feature>
<dbReference type="InterPro" id="IPR003660">
    <property type="entry name" value="HAMP_dom"/>
</dbReference>
<evidence type="ECO:0000256" key="4">
    <source>
        <dbReference type="ARBA" id="ARBA00022692"/>
    </source>
</evidence>
<dbReference type="GO" id="GO:0006935">
    <property type="term" value="P:chemotaxis"/>
    <property type="evidence" value="ECO:0007669"/>
    <property type="project" value="UniProtKB-KW"/>
</dbReference>
<dbReference type="CDD" id="cd06225">
    <property type="entry name" value="HAMP"/>
    <property type="match status" value="1"/>
</dbReference>
<organism evidence="13 14">
    <name type="scientific">Paenibacillus jilunlii</name>
    <dbReference type="NCBI Taxonomy" id="682956"/>
    <lineage>
        <taxon>Bacteria</taxon>
        <taxon>Bacillati</taxon>
        <taxon>Bacillota</taxon>
        <taxon>Bacilli</taxon>
        <taxon>Bacillales</taxon>
        <taxon>Paenibacillaceae</taxon>
        <taxon>Paenibacillus</taxon>
    </lineage>
</organism>
<dbReference type="SUPFAM" id="SSF58104">
    <property type="entry name" value="Methyl-accepting chemotaxis protein (MCP) signaling domain"/>
    <property type="match status" value="1"/>
</dbReference>
<evidence type="ECO:0000313" key="14">
    <source>
        <dbReference type="Proteomes" id="UP000182783"/>
    </source>
</evidence>
<keyword evidence="6 10" id="KW-0472">Membrane</keyword>
<dbReference type="Pfam" id="PF00015">
    <property type="entry name" value="MCPsignal"/>
    <property type="match status" value="1"/>
</dbReference>
<dbReference type="GO" id="GO:0007165">
    <property type="term" value="P:signal transduction"/>
    <property type="evidence" value="ECO:0007669"/>
    <property type="project" value="UniProtKB-KW"/>
</dbReference>
<protein>
    <submittedName>
        <fullName evidence="13">Methyl-accepting chemotaxis protein</fullName>
    </submittedName>
</protein>
<dbReference type="PANTHER" id="PTHR32089:SF112">
    <property type="entry name" value="LYSOZYME-LIKE PROTEIN-RELATED"/>
    <property type="match status" value="1"/>
</dbReference>
<dbReference type="SMART" id="SM00304">
    <property type="entry name" value="HAMP"/>
    <property type="match status" value="1"/>
</dbReference>
<evidence type="ECO:0000256" key="7">
    <source>
        <dbReference type="ARBA" id="ARBA00023224"/>
    </source>
</evidence>
<evidence type="ECO:0000256" key="1">
    <source>
        <dbReference type="ARBA" id="ARBA00004651"/>
    </source>
</evidence>